<evidence type="ECO:0000313" key="2">
    <source>
        <dbReference type="Proteomes" id="UP000242164"/>
    </source>
</evidence>
<dbReference type="AlphaFoldDB" id="A0AAX2CGN1"/>
<reference evidence="1 2" key="1">
    <citation type="submission" date="2016-08" db="EMBL/GenBank/DDBJ databases">
        <authorList>
            <person name="Loux V."/>
            <person name="Rue O."/>
        </authorList>
    </citation>
    <scope>NUCLEOTIDE SEQUENCE [LARGE SCALE GENOMIC DNA]</scope>
    <source>
        <strain evidence="1 2">AFSSA_08CEB44bac</strain>
    </source>
</reference>
<proteinExistence type="predicted"/>
<organism evidence="1 2">
    <name type="scientific">Bacillus cytotoxicus</name>
    <dbReference type="NCBI Taxonomy" id="580165"/>
    <lineage>
        <taxon>Bacteria</taxon>
        <taxon>Bacillati</taxon>
        <taxon>Bacillota</taxon>
        <taxon>Bacilli</taxon>
        <taxon>Bacillales</taxon>
        <taxon>Bacillaceae</taxon>
        <taxon>Bacillus</taxon>
        <taxon>Bacillus cereus group</taxon>
    </lineage>
</organism>
<comment type="caution">
    <text evidence="1">The sequence shown here is derived from an EMBL/GenBank/DDBJ whole genome shotgun (WGS) entry which is preliminary data.</text>
</comment>
<gene>
    <name evidence="1" type="ORF">BCB44BAC_02050</name>
</gene>
<accession>A0AAX2CGN1</accession>
<sequence length="45" mass="5134">MNLEIGKNVYKEIHPKILYYGMPVYLLSTLNEDDTTNISPMSSSL</sequence>
<dbReference type="EMBL" id="FMIK01000024">
    <property type="protein sequence ID" value="SCL92441.1"/>
    <property type="molecule type" value="Genomic_DNA"/>
</dbReference>
<protein>
    <submittedName>
        <fullName evidence="1">Uncharacterized protein</fullName>
    </submittedName>
</protein>
<evidence type="ECO:0000313" key="1">
    <source>
        <dbReference type="EMBL" id="SCL92441.1"/>
    </source>
</evidence>
<dbReference type="Proteomes" id="UP000242164">
    <property type="component" value="Unassembled WGS sequence"/>
</dbReference>
<dbReference type="InterPro" id="IPR012349">
    <property type="entry name" value="Split_barrel_FMN-bd"/>
</dbReference>
<name>A0AAX2CGN1_9BACI</name>
<dbReference type="Gene3D" id="2.30.110.10">
    <property type="entry name" value="Electron Transport, Fmn-binding Protein, Chain A"/>
    <property type="match status" value="1"/>
</dbReference>